<dbReference type="EMBL" id="JAEPRA010000012">
    <property type="protein sequence ID" value="KAG2177409.1"/>
    <property type="molecule type" value="Genomic_DNA"/>
</dbReference>
<dbReference type="OrthoDB" id="202840at2759"/>
<dbReference type="Pfam" id="PF13417">
    <property type="entry name" value="GST_N_3"/>
    <property type="match status" value="1"/>
</dbReference>
<evidence type="ECO:0000259" key="2">
    <source>
        <dbReference type="PROSITE" id="PS50405"/>
    </source>
</evidence>
<gene>
    <name evidence="3" type="ORF">INT44_007920</name>
</gene>
<dbReference type="Gene3D" id="3.40.30.110">
    <property type="match status" value="2"/>
</dbReference>
<feature type="domain" description="GST N-terminal" evidence="1">
    <location>
        <begin position="4"/>
        <end position="83"/>
    </location>
</feature>
<feature type="domain" description="GST C-terminal" evidence="2">
    <location>
        <begin position="91"/>
        <end position="240"/>
    </location>
</feature>
<name>A0A8H7PPX4_9FUNG</name>
<dbReference type="InterPro" id="IPR036282">
    <property type="entry name" value="Glutathione-S-Trfase_C_sf"/>
</dbReference>
<dbReference type="InterPro" id="IPR058268">
    <property type="entry name" value="DUF7962"/>
</dbReference>
<evidence type="ECO:0000313" key="3">
    <source>
        <dbReference type="EMBL" id="KAG2177409.1"/>
    </source>
</evidence>
<proteinExistence type="predicted"/>
<evidence type="ECO:0000313" key="4">
    <source>
        <dbReference type="Proteomes" id="UP000612746"/>
    </source>
</evidence>
<accession>A0A8H7PPX4</accession>
<dbReference type="InterPro" id="IPR004045">
    <property type="entry name" value="Glutathione_S-Trfase_N"/>
</dbReference>
<dbReference type="InterPro" id="IPR010987">
    <property type="entry name" value="Glutathione-S-Trfase_C-like"/>
</dbReference>
<dbReference type="AlphaFoldDB" id="A0A8H7PPX4"/>
<dbReference type="InterPro" id="IPR036249">
    <property type="entry name" value="Thioredoxin-like_sf"/>
</dbReference>
<dbReference type="PROSITE" id="PS50405">
    <property type="entry name" value="GST_CTER"/>
    <property type="match status" value="1"/>
</dbReference>
<sequence length="315" mass="35105">MSDTKVILHSYAASPFGNKVQFILDYKKIQYSFVKIPMVADRPLRAPLDGGYRKTPILQIGSDIFCDTHIIIQEVERRWPTPTLFPKTQSGADITGIAWGMTAWTDTLMFKSVAAQLPMSTFPKDFVRDRANFNGLKDIDPKKADAISPYEAERLRAQLAWLEVQLQGKKWILDTTEVSLADFNAAMPIWFMKSLRKDQILEEFPAVKSWTERFFAVIPKGKPAKMTAEEALEIAKNTPSTAKDAVDAKEPNGLKPGDLVSVTPVDTGRIPVVGSVVNSSANHVAIRRKDTETGIETVLHFPRSGFLVLPVKGKM</sequence>
<organism evidence="3 4">
    <name type="scientific">Umbelopsis vinacea</name>
    <dbReference type="NCBI Taxonomy" id="44442"/>
    <lineage>
        <taxon>Eukaryota</taxon>
        <taxon>Fungi</taxon>
        <taxon>Fungi incertae sedis</taxon>
        <taxon>Mucoromycota</taxon>
        <taxon>Mucoromycotina</taxon>
        <taxon>Umbelopsidomycetes</taxon>
        <taxon>Umbelopsidales</taxon>
        <taxon>Umbelopsidaceae</taxon>
        <taxon>Umbelopsis</taxon>
    </lineage>
</organism>
<protein>
    <recommendedName>
        <fullName evidence="5">Glutathione S-transferase</fullName>
    </recommendedName>
</protein>
<reference evidence="3" key="1">
    <citation type="submission" date="2020-12" db="EMBL/GenBank/DDBJ databases">
        <title>Metabolic potential, ecology and presence of endohyphal bacteria is reflected in genomic diversity of Mucoromycotina.</title>
        <authorList>
            <person name="Muszewska A."/>
            <person name="Okrasinska A."/>
            <person name="Steczkiewicz K."/>
            <person name="Drgas O."/>
            <person name="Orlowska M."/>
            <person name="Perlinska-Lenart U."/>
            <person name="Aleksandrzak-Piekarczyk T."/>
            <person name="Szatraj K."/>
            <person name="Zielenkiewicz U."/>
            <person name="Pilsyk S."/>
            <person name="Malc E."/>
            <person name="Mieczkowski P."/>
            <person name="Kruszewska J.S."/>
            <person name="Biernat P."/>
            <person name="Pawlowska J."/>
        </authorList>
    </citation>
    <scope>NUCLEOTIDE SEQUENCE</scope>
    <source>
        <strain evidence="3">WA0000051536</strain>
    </source>
</reference>
<dbReference type="Pfam" id="PF25907">
    <property type="entry name" value="DUF7962"/>
    <property type="match status" value="1"/>
</dbReference>
<comment type="caution">
    <text evidence="3">The sequence shown here is derived from an EMBL/GenBank/DDBJ whole genome shotgun (WGS) entry which is preliminary data.</text>
</comment>
<evidence type="ECO:0000259" key="1">
    <source>
        <dbReference type="PROSITE" id="PS50404"/>
    </source>
</evidence>
<dbReference type="PROSITE" id="PS50404">
    <property type="entry name" value="GST_NTER"/>
    <property type="match status" value="1"/>
</dbReference>
<dbReference type="SUPFAM" id="SSF52833">
    <property type="entry name" value="Thioredoxin-like"/>
    <property type="match status" value="1"/>
</dbReference>
<dbReference type="CDD" id="cd00299">
    <property type="entry name" value="GST_C_family"/>
    <property type="match status" value="1"/>
</dbReference>
<evidence type="ECO:0008006" key="5">
    <source>
        <dbReference type="Google" id="ProtNLM"/>
    </source>
</evidence>
<dbReference type="SUPFAM" id="SSF47616">
    <property type="entry name" value="GST C-terminal domain-like"/>
    <property type="match status" value="1"/>
</dbReference>
<dbReference type="Proteomes" id="UP000612746">
    <property type="component" value="Unassembled WGS sequence"/>
</dbReference>
<keyword evidence="4" id="KW-1185">Reference proteome</keyword>